<dbReference type="InterPro" id="IPR018958">
    <property type="entry name" value="Knr4/Smi1-like_dom"/>
</dbReference>
<sequence>MEEAKMAQKLVIFGKEDMDDMKKELVERLKAFLYREDNLSLVGIAASQEEIASAQERLNVSFHADYVHFIQTFGGAYAGLAVHAFSNGSSIGKETVVELTLEFREQFEGSPFAELLESSYVISMDGSGDPIIINPDGQVLICYHDNGEMKQLADSFEALIEDCFLEW</sequence>
<dbReference type="Proteomes" id="UP000183410">
    <property type="component" value="Unassembled WGS sequence"/>
</dbReference>
<accession>A0A1I2C2W7</accession>
<evidence type="ECO:0000313" key="2">
    <source>
        <dbReference type="EMBL" id="SFE62083.1"/>
    </source>
</evidence>
<dbReference type="Gene3D" id="3.40.1580.10">
    <property type="entry name" value="SMI1/KNR4-like"/>
    <property type="match status" value="1"/>
</dbReference>
<organism evidence="2 3">
    <name type="scientific">Paenibacillus algorifonticola</name>
    <dbReference type="NCBI Taxonomy" id="684063"/>
    <lineage>
        <taxon>Bacteria</taxon>
        <taxon>Bacillati</taxon>
        <taxon>Bacillota</taxon>
        <taxon>Bacilli</taxon>
        <taxon>Bacillales</taxon>
        <taxon>Paenibacillaceae</taxon>
        <taxon>Paenibacillus</taxon>
    </lineage>
</organism>
<proteinExistence type="predicted"/>
<dbReference type="SUPFAM" id="SSF160631">
    <property type="entry name" value="SMI1/KNR4-like"/>
    <property type="match status" value="1"/>
</dbReference>
<evidence type="ECO:0000259" key="1">
    <source>
        <dbReference type="SMART" id="SM00860"/>
    </source>
</evidence>
<evidence type="ECO:0000313" key="3">
    <source>
        <dbReference type="Proteomes" id="UP000183410"/>
    </source>
</evidence>
<dbReference type="RefSeq" id="WP_414812342.1">
    <property type="nucleotide sequence ID" value="NZ_FONN01000004.1"/>
</dbReference>
<dbReference type="Pfam" id="PF09346">
    <property type="entry name" value="SMI1_KNR4"/>
    <property type="match status" value="1"/>
</dbReference>
<gene>
    <name evidence="2" type="ORF">SAMN04487969_104202</name>
</gene>
<dbReference type="InterPro" id="IPR037883">
    <property type="entry name" value="Knr4/Smi1-like_sf"/>
</dbReference>
<dbReference type="AlphaFoldDB" id="A0A1I2C2W7"/>
<reference evidence="3" key="1">
    <citation type="submission" date="2016-10" db="EMBL/GenBank/DDBJ databases">
        <authorList>
            <person name="Varghese N."/>
            <person name="Submissions S."/>
        </authorList>
    </citation>
    <scope>NUCLEOTIDE SEQUENCE [LARGE SCALE GENOMIC DNA]</scope>
    <source>
        <strain evidence="3">CGMCC 1.10223</strain>
    </source>
</reference>
<dbReference type="EMBL" id="FONN01000004">
    <property type="protein sequence ID" value="SFE62083.1"/>
    <property type="molecule type" value="Genomic_DNA"/>
</dbReference>
<feature type="domain" description="Knr4/Smi1-like" evidence="1">
    <location>
        <begin position="45"/>
        <end position="162"/>
    </location>
</feature>
<dbReference type="SMART" id="SM00860">
    <property type="entry name" value="SMI1_KNR4"/>
    <property type="match status" value="1"/>
</dbReference>
<keyword evidence="3" id="KW-1185">Reference proteome</keyword>
<protein>
    <submittedName>
        <fullName evidence="2">SMI1-KNR4 cell-wall</fullName>
    </submittedName>
</protein>
<name>A0A1I2C2W7_9BACL</name>